<protein>
    <recommendedName>
        <fullName evidence="13">Cytochrome b561 domain-containing protein</fullName>
    </recommendedName>
</protein>
<proteinExistence type="predicted"/>
<comment type="cofactor">
    <cofactor evidence="1">
        <name>heme b</name>
        <dbReference type="ChEBI" id="CHEBI:60344"/>
    </cofactor>
</comment>
<feature type="transmembrane region" description="Helical" evidence="12">
    <location>
        <begin position="53"/>
        <end position="79"/>
    </location>
</feature>
<dbReference type="GO" id="GO:0016020">
    <property type="term" value="C:membrane"/>
    <property type="evidence" value="ECO:0007669"/>
    <property type="project" value="UniProtKB-SubCell"/>
</dbReference>
<feature type="transmembrane region" description="Helical" evidence="12">
    <location>
        <begin position="91"/>
        <end position="113"/>
    </location>
</feature>
<evidence type="ECO:0000313" key="14">
    <source>
        <dbReference type="EMBL" id="RPB15459.1"/>
    </source>
</evidence>
<evidence type="ECO:0000256" key="1">
    <source>
        <dbReference type="ARBA" id="ARBA00001970"/>
    </source>
</evidence>
<dbReference type="GO" id="GO:0020037">
    <property type="term" value="F:heme binding"/>
    <property type="evidence" value="ECO:0007669"/>
    <property type="project" value="TreeGrafter"/>
</dbReference>
<feature type="region of interest" description="Disordered" evidence="11">
    <location>
        <begin position="223"/>
        <end position="248"/>
    </location>
</feature>
<dbReference type="GO" id="GO:0140575">
    <property type="term" value="F:transmembrane monodehydroascorbate reductase activity"/>
    <property type="evidence" value="ECO:0007669"/>
    <property type="project" value="InterPro"/>
</dbReference>
<feature type="compositionally biased region" description="Basic and acidic residues" evidence="11">
    <location>
        <begin position="593"/>
        <end position="626"/>
    </location>
</feature>
<feature type="domain" description="Cytochrome b561" evidence="13">
    <location>
        <begin position="23"/>
        <end position="215"/>
    </location>
</feature>
<feature type="transmembrane region" description="Helical" evidence="12">
    <location>
        <begin position="191"/>
        <end position="209"/>
    </location>
</feature>
<evidence type="ECO:0000256" key="10">
    <source>
        <dbReference type="ARBA" id="ARBA00023136"/>
    </source>
</evidence>
<dbReference type="EMBL" id="ML119113">
    <property type="protein sequence ID" value="RPB15459.1"/>
    <property type="molecule type" value="Genomic_DNA"/>
</dbReference>
<reference evidence="14 15" key="1">
    <citation type="journal article" date="2018" name="Nat. Ecol. Evol.">
        <title>Pezizomycetes genomes reveal the molecular basis of ectomycorrhizal truffle lifestyle.</title>
        <authorList>
            <person name="Murat C."/>
            <person name="Payen T."/>
            <person name="Noel B."/>
            <person name="Kuo A."/>
            <person name="Morin E."/>
            <person name="Chen J."/>
            <person name="Kohler A."/>
            <person name="Krizsan K."/>
            <person name="Balestrini R."/>
            <person name="Da Silva C."/>
            <person name="Montanini B."/>
            <person name="Hainaut M."/>
            <person name="Levati E."/>
            <person name="Barry K.W."/>
            <person name="Belfiori B."/>
            <person name="Cichocki N."/>
            <person name="Clum A."/>
            <person name="Dockter R.B."/>
            <person name="Fauchery L."/>
            <person name="Guy J."/>
            <person name="Iotti M."/>
            <person name="Le Tacon F."/>
            <person name="Lindquist E.A."/>
            <person name="Lipzen A."/>
            <person name="Malagnac F."/>
            <person name="Mello A."/>
            <person name="Molinier V."/>
            <person name="Miyauchi S."/>
            <person name="Poulain J."/>
            <person name="Riccioni C."/>
            <person name="Rubini A."/>
            <person name="Sitrit Y."/>
            <person name="Splivallo R."/>
            <person name="Traeger S."/>
            <person name="Wang M."/>
            <person name="Zifcakova L."/>
            <person name="Wipf D."/>
            <person name="Zambonelli A."/>
            <person name="Paolocci F."/>
            <person name="Nowrousian M."/>
            <person name="Ottonello S."/>
            <person name="Baldrian P."/>
            <person name="Spatafora J.W."/>
            <person name="Henrissat B."/>
            <person name="Nagy L.G."/>
            <person name="Aury J.M."/>
            <person name="Wincker P."/>
            <person name="Grigoriev I.V."/>
            <person name="Bonfante P."/>
            <person name="Martin F.M."/>
        </authorList>
    </citation>
    <scope>NUCLEOTIDE SEQUENCE [LARGE SCALE GENOMIC DNA]</scope>
    <source>
        <strain evidence="14 15">CCBAS932</strain>
    </source>
</reference>
<dbReference type="InterPro" id="IPR006593">
    <property type="entry name" value="Cyt_b561/ferric_Rdtase_TM"/>
</dbReference>
<sequence length="794" mass="87079">MAPRVTGSAFDGRWDGAKSLYLLPPLVGLPLPDMRANGYGARNAGNSTYYRLIVVHAVFACLAFLLFMPAAIVCTRYLIHGRNPRTAMYGHIGSNTASIICLTITFAAGFSAVGRENWGTNPHHIIGATLYVGVLFQALFGAFVRWRNSTKIRKRIALHTMLHQWFGRCLLFLGLAQIPLGFYLYGSPLVLFILYGIFMALFVLVWFILDYLSARDYFHNGYHSPSNERPPREMSETGAQSRVHSRVQSGITPHASELGEASRFDEPMQTPRRGRFSLFSNVFKKRESGMNRESEQMVIDDRGTSFDTSRAPSTSLVAGGLGAPPGRQPIPPVPNVPQAHLVNPNNQANLHRDNNDQYAPQREEYGRGYRDSTTLGHGAHLPPPQQQQHISMPESPYSSQTTSGINSSEPVSEVSALSSGRRFPYAPVNAQYERIGNEYEEMPNSPVNTSDVSALSAAGNRRYPVLNTQYEPIGREYEEMPPSPMGYMEVDDGFARPLQGGAVEPPMVPLPMPPEPPRRPSHSRGNSRGNGSRGRTSEDVVRLPISHSNEFLTLDRREATPGFETIRLSKGNPNVSVQVRVNPDGKSVTVRRIPTEEAERDRRERARQRAERAQQRERSMDIERQNRRSGSANRGRRSSSVERPDTQHGSSVLGADSNISSAIAGHSGGLLGGSSAVPSPPSRHPQPQYVPSIPEPPRAVVQTPINQGVPLPGWTGLGGGISPSQRGSVVSATGTEANSELEQEMAKDYRRKKRREERSGVAPNSQVASGPGSTLMSSSIGYGDDAEDGGVQWT</sequence>
<feature type="compositionally biased region" description="Pro residues" evidence="11">
    <location>
        <begin position="506"/>
        <end position="515"/>
    </location>
</feature>
<dbReference type="Pfam" id="PF03188">
    <property type="entry name" value="Cytochrom_B561"/>
    <property type="match status" value="1"/>
</dbReference>
<keyword evidence="10 12" id="KW-0472">Membrane</keyword>
<dbReference type="Proteomes" id="UP000277580">
    <property type="component" value="Unassembled WGS sequence"/>
</dbReference>
<comment type="subcellular location">
    <subcellularLocation>
        <location evidence="2">Membrane</location>
        <topology evidence="2">Multi-pass membrane protein</topology>
    </subcellularLocation>
</comment>
<evidence type="ECO:0000256" key="5">
    <source>
        <dbReference type="ARBA" id="ARBA00022692"/>
    </source>
</evidence>
<evidence type="ECO:0000256" key="12">
    <source>
        <dbReference type="SAM" id="Phobius"/>
    </source>
</evidence>
<feature type="compositionally biased region" description="Pro residues" evidence="11">
    <location>
        <begin position="326"/>
        <end position="335"/>
    </location>
</feature>
<organism evidence="14 15">
    <name type="scientific">Morchella conica CCBAS932</name>
    <dbReference type="NCBI Taxonomy" id="1392247"/>
    <lineage>
        <taxon>Eukaryota</taxon>
        <taxon>Fungi</taxon>
        <taxon>Dikarya</taxon>
        <taxon>Ascomycota</taxon>
        <taxon>Pezizomycotina</taxon>
        <taxon>Pezizomycetes</taxon>
        <taxon>Pezizales</taxon>
        <taxon>Morchellaceae</taxon>
        <taxon>Morchella</taxon>
    </lineage>
</organism>
<evidence type="ECO:0000256" key="9">
    <source>
        <dbReference type="ARBA" id="ARBA00023004"/>
    </source>
</evidence>
<feature type="compositionally biased region" description="Polar residues" evidence="11">
    <location>
        <begin position="386"/>
        <end position="413"/>
    </location>
</feature>
<dbReference type="STRING" id="1392247.A0A3N4L1A8"/>
<evidence type="ECO:0000259" key="13">
    <source>
        <dbReference type="PROSITE" id="PS50939"/>
    </source>
</evidence>
<dbReference type="InterPro" id="IPR045150">
    <property type="entry name" value="CYB561D1/2"/>
</dbReference>
<evidence type="ECO:0000256" key="11">
    <source>
        <dbReference type="SAM" id="MobiDB-lite"/>
    </source>
</evidence>
<name>A0A3N4L1A8_9PEZI</name>
<evidence type="ECO:0000313" key="15">
    <source>
        <dbReference type="Proteomes" id="UP000277580"/>
    </source>
</evidence>
<dbReference type="CDD" id="cd08760">
    <property type="entry name" value="Cyt_b561_FRRS1_like"/>
    <property type="match status" value="1"/>
</dbReference>
<accession>A0A3N4L1A8</accession>
<feature type="compositionally biased region" description="Basic and acidic residues" evidence="11">
    <location>
        <begin position="350"/>
        <end position="370"/>
    </location>
</feature>
<dbReference type="PANTHER" id="PTHR15422">
    <property type="entry name" value="OS05G0565100 PROTEIN"/>
    <property type="match status" value="1"/>
</dbReference>
<feature type="region of interest" description="Disordered" evidence="11">
    <location>
        <begin position="303"/>
        <end position="413"/>
    </location>
</feature>
<keyword evidence="8 12" id="KW-1133">Transmembrane helix</keyword>
<keyword evidence="3" id="KW-0813">Transport</keyword>
<feature type="compositionally biased region" description="Polar residues" evidence="11">
    <location>
        <begin position="237"/>
        <end position="248"/>
    </location>
</feature>
<evidence type="ECO:0000256" key="2">
    <source>
        <dbReference type="ARBA" id="ARBA00004141"/>
    </source>
</evidence>
<feature type="compositionally biased region" description="Low complexity" evidence="11">
    <location>
        <begin position="523"/>
        <end position="534"/>
    </location>
</feature>
<feature type="compositionally biased region" description="Polar residues" evidence="11">
    <location>
        <begin position="305"/>
        <end position="316"/>
    </location>
</feature>
<keyword evidence="6" id="KW-0479">Metal-binding</keyword>
<dbReference type="SMART" id="SM00665">
    <property type="entry name" value="B561"/>
    <property type="match status" value="1"/>
</dbReference>
<evidence type="ECO:0000256" key="6">
    <source>
        <dbReference type="ARBA" id="ARBA00022723"/>
    </source>
</evidence>
<keyword evidence="9" id="KW-0408">Iron</keyword>
<dbReference type="OrthoDB" id="19261at2759"/>
<evidence type="ECO:0000256" key="3">
    <source>
        <dbReference type="ARBA" id="ARBA00022448"/>
    </source>
</evidence>
<keyword evidence="4" id="KW-0349">Heme</keyword>
<dbReference type="PANTHER" id="PTHR15422:SF24">
    <property type="entry name" value="DOMON RELATED DOMAIN-CONTAINING PROTEIN"/>
    <property type="match status" value="1"/>
</dbReference>
<dbReference type="InParanoid" id="A0A3N4L1A8"/>
<keyword evidence="5 12" id="KW-0812">Transmembrane</keyword>
<dbReference type="PROSITE" id="PS50939">
    <property type="entry name" value="CYTOCHROME_B561"/>
    <property type="match status" value="1"/>
</dbReference>
<evidence type="ECO:0000256" key="7">
    <source>
        <dbReference type="ARBA" id="ARBA00022982"/>
    </source>
</evidence>
<gene>
    <name evidence="14" type="ORF">P167DRAFT_563082</name>
</gene>
<dbReference type="Gene3D" id="1.20.120.1770">
    <property type="match status" value="1"/>
</dbReference>
<evidence type="ECO:0000256" key="8">
    <source>
        <dbReference type="ARBA" id="ARBA00022989"/>
    </source>
</evidence>
<feature type="compositionally biased region" description="Polar residues" evidence="11">
    <location>
        <begin position="762"/>
        <end position="780"/>
    </location>
</feature>
<dbReference type="AlphaFoldDB" id="A0A3N4L1A8"/>
<feature type="region of interest" description="Disordered" evidence="11">
    <location>
        <begin position="499"/>
        <end position="544"/>
    </location>
</feature>
<keyword evidence="7" id="KW-0249">Electron transport</keyword>
<evidence type="ECO:0000256" key="4">
    <source>
        <dbReference type="ARBA" id="ARBA00022617"/>
    </source>
</evidence>
<feature type="region of interest" description="Disordered" evidence="11">
    <location>
        <begin position="575"/>
        <end position="794"/>
    </location>
</feature>
<feature type="transmembrane region" description="Helical" evidence="12">
    <location>
        <begin position="125"/>
        <end position="144"/>
    </location>
</feature>
<dbReference type="GO" id="GO:0046872">
    <property type="term" value="F:metal ion binding"/>
    <property type="evidence" value="ECO:0007669"/>
    <property type="project" value="UniProtKB-KW"/>
</dbReference>
<keyword evidence="15" id="KW-1185">Reference proteome</keyword>
<feature type="compositionally biased region" description="Polar residues" evidence="11">
    <location>
        <begin position="722"/>
        <end position="740"/>
    </location>
</feature>